<dbReference type="EMBL" id="CM029054">
    <property type="protein sequence ID" value="KAG2535864.1"/>
    <property type="molecule type" value="Genomic_DNA"/>
</dbReference>
<feature type="compositionally biased region" description="Basic and acidic residues" evidence="1">
    <location>
        <begin position="49"/>
        <end position="60"/>
    </location>
</feature>
<evidence type="ECO:0000256" key="1">
    <source>
        <dbReference type="SAM" id="MobiDB-lite"/>
    </source>
</evidence>
<evidence type="ECO:0000313" key="2">
    <source>
        <dbReference type="EMBL" id="KAG2535864.1"/>
    </source>
</evidence>
<feature type="region of interest" description="Disordered" evidence="1">
    <location>
        <begin position="102"/>
        <end position="134"/>
    </location>
</feature>
<proteinExistence type="predicted"/>
<organism evidence="2 3">
    <name type="scientific">Panicum virgatum</name>
    <name type="common">Blackwell switchgrass</name>
    <dbReference type="NCBI Taxonomy" id="38727"/>
    <lineage>
        <taxon>Eukaryota</taxon>
        <taxon>Viridiplantae</taxon>
        <taxon>Streptophyta</taxon>
        <taxon>Embryophyta</taxon>
        <taxon>Tracheophyta</taxon>
        <taxon>Spermatophyta</taxon>
        <taxon>Magnoliopsida</taxon>
        <taxon>Liliopsida</taxon>
        <taxon>Poales</taxon>
        <taxon>Poaceae</taxon>
        <taxon>PACMAD clade</taxon>
        <taxon>Panicoideae</taxon>
        <taxon>Panicodae</taxon>
        <taxon>Paniceae</taxon>
        <taxon>Panicinae</taxon>
        <taxon>Panicum</taxon>
        <taxon>Panicum sect. Hiantes</taxon>
    </lineage>
</organism>
<keyword evidence="3" id="KW-1185">Reference proteome</keyword>
<accession>A0A8T0MKZ1</accession>
<comment type="caution">
    <text evidence="2">The sequence shown here is derived from an EMBL/GenBank/DDBJ whole genome shotgun (WGS) entry which is preliminary data.</text>
</comment>
<protein>
    <submittedName>
        <fullName evidence="2">Uncharacterized protein</fullName>
    </submittedName>
</protein>
<gene>
    <name evidence="2" type="ORF">PVAP13_9NG141473</name>
</gene>
<sequence length="134" mass="13794">MLTFFPKSWVYLGSRDIPLAPPLHGNPPRGTSTGTGTDRHPGAASTHARRGEAPRGEGARRRGVLAAVGAASHLRRAHHPGRTILFAVAGHVSLVAGDRRGTCVAESEAGPPGSGRHRPPSSAELDATAPSCCG</sequence>
<name>A0A8T0MKZ1_PANVG</name>
<dbReference type="Proteomes" id="UP000823388">
    <property type="component" value="Chromosome 9N"/>
</dbReference>
<reference evidence="2" key="1">
    <citation type="submission" date="2020-05" db="EMBL/GenBank/DDBJ databases">
        <title>WGS assembly of Panicum virgatum.</title>
        <authorList>
            <person name="Lovell J.T."/>
            <person name="Jenkins J."/>
            <person name="Shu S."/>
            <person name="Juenger T.E."/>
            <person name="Schmutz J."/>
        </authorList>
    </citation>
    <scope>NUCLEOTIDE SEQUENCE</scope>
    <source>
        <strain evidence="2">AP13</strain>
    </source>
</reference>
<dbReference type="AlphaFoldDB" id="A0A8T0MKZ1"/>
<feature type="region of interest" description="Disordered" evidence="1">
    <location>
        <begin position="18"/>
        <end position="62"/>
    </location>
</feature>
<evidence type="ECO:0000313" key="3">
    <source>
        <dbReference type="Proteomes" id="UP000823388"/>
    </source>
</evidence>